<dbReference type="InterPro" id="IPR001214">
    <property type="entry name" value="SET_dom"/>
</dbReference>
<dbReference type="OrthoDB" id="341421at2759"/>
<sequence length="452" mass="52504">MAQEQPNWWPGEAHEKFTKWAISQGVEASGVSPARFHGRGLGMIATRGIEKGELILSVPLQVMLTTDSIPLSFATRFADDISVHGLLAAFLTHGEPKDLEKYDLWRLSWPMHQEFKDSMPILWPQSLRTSNTKNNDISSPTICLPPSISGLWNSFQNGAQFQYEYDRDHQDLLPKQEKRLLDAWDRVLAVFPDTDWDTYSYYWLIVNTRSFYYLMPGIQPPEDRNDAMALVPFADYFNHSDVAVSEPVSCHLWKECFWSFRISFDILRYIKCDVNFDGTRYTFRATKSYDKGEEIYMSYGPHSNDFLFTEYGFFLDENDYESLYLDDIVFRDLNASQKEELNLQQYYGNYQLTASGACYRTEIAACIKYMTRRNWRNYVLGHSTKGVDARKTESVIRGWVKTYSNEAKTTITALEALRSNEENVPFSSNIDMLLKRWKQIEWLCNNTAEAIS</sequence>
<dbReference type="Proteomes" id="UP000184188">
    <property type="component" value="Unassembled WGS sequence"/>
</dbReference>
<dbReference type="Gene3D" id="3.90.1410.10">
    <property type="entry name" value="set domain protein methyltransferase, domain 1"/>
    <property type="match status" value="1"/>
</dbReference>
<gene>
    <name evidence="2" type="ORF">ASPZODRAFT_944827</name>
</gene>
<dbReference type="PROSITE" id="PS50280">
    <property type="entry name" value="SET"/>
    <property type="match status" value="1"/>
</dbReference>
<organism evidence="2 3">
    <name type="scientific">Penicilliopsis zonata CBS 506.65</name>
    <dbReference type="NCBI Taxonomy" id="1073090"/>
    <lineage>
        <taxon>Eukaryota</taxon>
        <taxon>Fungi</taxon>
        <taxon>Dikarya</taxon>
        <taxon>Ascomycota</taxon>
        <taxon>Pezizomycotina</taxon>
        <taxon>Eurotiomycetes</taxon>
        <taxon>Eurotiomycetidae</taxon>
        <taxon>Eurotiales</taxon>
        <taxon>Aspergillaceae</taxon>
        <taxon>Penicilliopsis</taxon>
    </lineage>
</organism>
<dbReference type="PANTHER" id="PTHR13271">
    <property type="entry name" value="UNCHARACTERIZED PUTATIVE METHYLTRANSFERASE"/>
    <property type="match status" value="1"/>
</dbReference>
<accession>A0A1L9S8E3</accession>
<dbReference type="STRING" id="1073090.A0A1L9S8E3"/>
<protein>
    <recommendedName>
        <fullName evidence="1">SET domain-containing protein</fullName>
    </recommendedName>
</protein>
<dbReference type="SUPFAM" id="SSF82199">
    <property type="entry name" value="SET domain"/>
    <property type="match status" value="1"/>
</dbReference>
<feature type="domain" description="SET" evidence="1">
    <location>
        <begin position="29"/>
        <end position="300"/>
    </location>
</feature>
<dbReference type="AlphaFoldDB" id="A0A1L9S8E3"/>
<dbReference type="RefSeq" id="XP_022577938.1">
    <property type="nucleotide sequence ID" value="XM_022730484.1"/>
</dbReference>
<keyword evidence="3" id="KW-1185">Reference proteome</keyword>
<dbReference type="GO" id="GO:0016279">
    <property type="term" value="F:protein-lysine N-methyltransferase activity"/>
    <property type="evidence" value="ECO:0007669"/>
    <property type="project" value="TreeGrafter"/>
</dbReference>
<dbReference type="InterPro" id="IPR046341">
    <property type="entry name" value="SET_dom_sf"/>
</dbReference>
<evidence type="ECO:0000313" key="3">
    <source>
        <dbReference type="Proteomes" id="UP000184188"/>
    </source>
</evidence>
<dbReference type="InterPro" id="IPR050600">
    <property type="entry name" value="SETD3_SETD6_MTase"/>
</dbReference>
<evidence type="ECO:0000313" key="2">
    <source>
        <dbReference type="EMBL" id="OJJ43428.1"/>
    </source>
</evidence>
<dbReference type="Pfam" id="PF00856">
    <property type="entry name" value="SET"/>
    <property type="match status" value="1"/>
</dbReference>
<evidence type="ECO:0000259" key="1">
    <source>
        <dbReference type="PROSITE" id="PS50280"/>
    </source>
</evidence>
<dbReference type="EMBL" id="KV878352">
    <property type="protein sequence ID" value="OJJ43428.1"/>
    <property type="molecule type" value="Genomic_DNA"/>
</dbReference>
<dbReference type="GeneID" id="34616948"/>
<reference evidence="3" key="1">
    <citation type="journal article" date="2017" name="Genome Biol.">
        <title>Comparative genomics reveals high biological diversity and specific adaptations in the industrially and medically important fungal genus Aspergillus.</title>
        <authorList>
            <person name="de Vries R.P."/>
            <person name="Riley R."/>
            <person name="Wiebenga A."/>
            <person name="Aguilar-Osorio G."/>
            <person name="Amillis S."/>
            <person name="Uchima C.A."/>
            <person name="Anderluh G."/>
            <person name="Asadollahi M."/>
            <person name="Askin M."/>
            <person name="Barry K."/>
            <person name="Battaglia E."/>
            <person name="Bayram O."/>
            <person name="Benocci T."/>
            <person name="Braus-Stromeyer S.A."/>
            <person name="Caldana C."/>
            <person name="Canovas D."/>
            <person name="Cerqueira G.C."/>
            <person name="Chen F."/>
            <person name="Chen W."/>
            <person name="Choi C."/>
            <person name="Clum A."/>
            <person name="Dos Santos R.A."/>
            <person name="Damasio A.R."/>
            <person name="Diallinas G."/>
            <person name="Emri T."/>
            <person name="Fekete E."/>
            <person name="Flipphi M."/>
            <person name="Freyberg S."/>
            <person name="Gallo A."/>
            <person name="Gournas C."/>
            <person name="Habgood R."/>
            <person name="Hainaut M."/>
            <person name="Harispe M.L."/>
            <person name="Henrissat B."/>
            <person name="Hilden K.S."/>
            <person name="Hope R."/>
            <person name="Hossain A."/>
            <person name="Karabika E."/>
            <person name="Karaffa L."/>
            <person name="Karanyi Z."/>
            <person name="Krasevec N."/>
            <person name="Kuo A."/>
            <person name="Kusch H."/>
            <person name="LaButti K."/>
            <person name="Lagendijk E.L."/>
            <person name="Lapidus A."/>
            <person name="Levasseur A."/>
            <person name="Lindquist E."/>
            <person name="Lipzen A."/>
            <person name="Logrieco A.F."/>
            <person name="MacCabe A."/>
            <person name="Maekelae M.R."/>
            <person name="Malavazi I."/>
            <person name="Melin P."/>
            <person name="Meyer V."/>
            <person name="Mielnichuk N."/>
            <person name="Miskei M."/>
            <person name="Molnar A.P."/>
            <person name="Mule G."/>
            <person name="Ngan C.Y."/>
            <person name="Orejas M."/>
            <person name="Orosz E."/>
            <person name="Ouedraogo J.P."/>
            <person name="Overkamp K.M."/>
            <person name="Park H.-S."/>
            <person name="Perrone G."/>
            <person name="Piumi F."/>
            <person name="Punt P.J."/>
            <person name="Ram A.F."/>
            <person name="Ramon A."/>
            <person name="Rauscher S."/>
            <person name="Record E."/>
            <person name="Riano-Pachon D.M."/>
            <person name="Robert V."/>
            <person name="Roehrig J."/>
            <person name="Ruller R."/>
            <person name="Salamov A."/>
            <person name="Salih N.S."/>
            <person name="Samson R.A."/>
            <person name="Sandor E."/>
            <person name="Sanguinetti M."/>
            <person name="Schuetze T."/>
            <person name="Sepcic K."/>
            <person name="Shelest E."/>
            <person name="Sherlock G."/>
            <person name="Sophianopoulou V."/>
            <person name="Squina F.M."/>
            <person name="Sun H."/>
            <person name="Susca A."/>
            <person name="Todd R.B."/>
            <person name="Tsang A."/>
            <person name="Unkles S.E."/>
            <person name="van de Wiele N."/>
            <person name="van Rossen-Uffink D."/>
            <person name="Oliveira J.V."/>
            <person name="Vesth T.C."/>
            <person name="Visser J."/>
            <person name="Yu J.-H."/>
            <person name="Zhou M."/>
            <person name="Andersen M.R."/>
            <person name="Archer D.B."/>
            <person name="Baker S.E."/>
            <person name="Benoit I."/>
            <person name="Brakhage A.A."/>
            <person name="Braus G.H."/>
            <person name="Fischer R."/>
            <person name="Frisvad J.C."/>
            <person name="Goldman G.H."/>
            <person name="Houbraken J."/>
            <person name="Oakley B."/>
            <person name="Pocsi I."/>
            <person name="Scazzocchio C."/>
            <person name="Seiboth B."/>
            <person name="vanKuyk P.A."/>
            <person name="Wortman J."/>
            <person name="Dyer P.S."/>
            <person name="Grigoriev I.V."/>
        </authorList>
    </citation>
    <scope>NUCLEOTIDE SEQUENCE [LARGE SCALE GENOMIC DNA]</scope>
    <source>
        <strain evidence="3">CBS 506.65</strain>
    </source>
</reference>
<name>A0A1L9S8E3_9EURO</name>
<dbReference type="VEuPathDB" id="FungiDB:ASPZODRAFT_944827"/>
<dbReference type="PANTHER" id="PTHR13271:SF137">
    <property type="entry name" value="SET DOMAIN-CONTAINING PROTEIN"/>
    <property type="match status" value="1"/>
</dbReference>
<proteinExistence type="predicted"/>